<evidence type="ECO:0000313" key="2">
    <source>
        <dbReference type="Proteomes" id="UP001231109"/>
    </source>
</evidence>
<protein>
    <recommendedName>
        <fullName evidence="3">Solute-binding protein family 3/N-terminal domain-containing protein</fullName>
    </recommendedName>
</protein>
<dbReference type="RefSeq" id="WP_305977461.1">
    <property type="nucleotide sequence ID" value="NZ_JAPJDZ010000131.1"/>
</dbReference>
<dbReference type="EMBL" id="JAPJDZ010000131">
    <property type="protein sequence ID" value="MDP5138321.1"/>
    <property type="molecule type" value="Genomic_DNA"/>
</dbReference>
<comment type="caution">
    <text evidence="1">The sequence shown here is derived from an EMBL/GenBank/DDBJ whole genome shotgun (WGS) entry which is preliminary data.</text>
</comment>
<sequence length="236" mass="26882">MNILISALLLLACYCAQAKPLRIGMPLGKSTLTTNLQLQLTTAYQALELTPEFIALPSERRLRLLQNGELDADLFRICDIETQYNDLLIIPVPLQHLTLNAYSLDPAKLVNWQQEPRYLISHIRGFKMAEQQEFAGKRISVNSDEQAFGLMLQGRADIVLEDSFTAETFLREHDVLTNITQQEVQRFDVCHVLHNRWQHLLPPLTEQLTAIVADSLQYKTGQCPNADQLRNIFLIG</sequence>
<dbReference type="SUPFAM" id="SSF53850">
    <property type="entry name" value="Periplasmic binding protein-like II"/>
    <property type="match status" value="1"/>
</dbReference>
<evidence type="ECO:0000313" key="1">
    <source>
        <dbReference type="EMBL" id="MDP5138321.1"/>
    </source>
</evidence>
<gene>
    <name evidence="1" type="ORF">ORJ04_20440</name>
</gene>
<organism evidence="1 2">
    <name type="scientific">Rheinheimera baltica</name>
    <dbReference type="NCBI Taxonomy" id="67576"/>
    <lineage>
        <taxon>Bacteria</taxon>
        <taxon>Pseudomonadati</taxon>
        <taxon>Pseudomonadota</taxon>
        <taxon>Gammaproteobacteria</taxon>
        <taxon>Chromatiales</taxon>
        <taxon>Chromatiaceae</taxon>
        <taxon>Rheinheimera</taxon>
    </lineage>
</organism>
<evidence type="ECO:0008006" key="3">
    <source>
        <dbReference type="Google" id="ProtNLM"/>
    </source>
</evidence>
<reference evidence="1 2" key="1">
    <citation type="submission" date="2022-11" db="EMBL/GenBank/DDBJ databases">
        <title>Viruses from the air-sea interface of a natural surface slick.</title>
        <authorList>
            <person name="Rahlff J."/>
            <person name="Holmfeldt K."/>
        </authorList>
    </citation>
    <scope>NUCLEOTIDE SEQUENCE [LARGE SCALE GENOMIC DNA]</scope>
    <source>
        <strain evidence="1 2">SMS4</strain>
    </source>
</reference>
<name>A0ABT9I4J8_9GAMM</name>
<dbReference type="Proteomes" id="UP001231109">
    <property type="component" value="Unassembled WGS sequence"/>
</dbReference>
<keyword evidence="2" id="KW-1185">Reference proteome</keyword>
<proteinExistence type="predicted"/>
<accession>A0ABT9I4J8</accession>